<keyword evidence="2" id="KW-0378">Hydrolase</keyword>
<accession>A0ABV5XFR3</accession>
<evidence type="ECO:0000313" key="2">
    <source>
        <dbReference type="EMBL" id="MFB9781295.1"/>
    </source>
</evidence>
<dbReference type="EMBL" id="JBHMAS010000039">
    <property type="protein sequence ID" value="MFB9781295.1"/>
    <property type="molecule type" value="Genomic_DNA"/>
</dbReference>
<dbReference type="Pfam" id="PF00561">
    <property type="entry name" value="Abhydrolase_1"/>
    <property type="match status" value="1"/>
</dbReference>
<evidence type="ECO:0000259" key="1">
    <source>
        <dbReference type="Pfam" id="PF00561"/>
    </source>
</evidence>
<name>A0ABV5XFR3_9NOCA</name>
<dbReference type="InterPro" id="IPR000639">
    <property type="entry name" value="Epox_hydrolase-like"/>
</dbReference>
<dbReference type="Proteomes" id="UP001589587">
    <property type="component" value="Unassembled WGS sequence"/>
</dbReference>
<gene>
    <name evidence="2" type="ORF">ACFFQ6_16500</name>
</gene>
<reference evidence="2 3" key="1">
    <citation type="submission" date="2024-09" db="EMBL/GenBank/DDBJ databases">
        <authorList>
            <person name="Sun Q."/>
            <person name="Mori K."/>
        </authorList>
    </citation>
    <scope>NUCLEOTIDE SEQUENCE [LARGE SCALE GENOMIC DNA]</scope>
    <source>
        <strain evidence="2 3">JCM 11411</strain>
    </source>
</reference>
<dbReference type="PANTHER" id="PTHR46438:SF11">
    <property type="entry name" value="LIPASE-RELATED"/>
    <property type="match status" value="1"/>
</dbReference>
<dbReference type="PRINTS" id="PR00111">
    <property type="entry name" value="ABHYDROLASE"/>
</dbReference>
<sequence>MTATLQEITHDNTSRTLETEKGVLHYHEAGDGPPLLLLHGSGPGVSGWSNYQGNLPTFAKHFRTLILDFPGFGKSYSCDQNPMLAALPAVLDFLEGMGLDSVPVVGNSMGGSIAARLAAGHPERVKRLVTIGGVGTPVYSPSPPEGIKLLVQFVEDPTRERLVAWMESMVYDPAILTDEFVESRWKTASDPAALSDVRKLFNSATLAAMRGRNGAAVVNQIENLTKIQAPTLITFGRDDRVTPLDSSLMPMRLIPNCELHVFHNCGHWAMIERKAEFENIVLAYLLRDVER</sequence>
<dbReference type="Gene3D" id="3.40.50.1820">
    <property type="entry name" value="alpha/beta hydrolase"/>
    <property type="match status" value="1"/>
</dbReference>
<dbReference type="PANTHER" id="PTHR46438">
    <property type="entry name" value="ALPHA/BETA-HYDROLASES SUPERFAMILY PROTEIN"/>
    <property type="match status" value="1"/>
</dbReference>
<comment type="caution">
    <text evidence="2">The sequence shown here is derived from an EMBL/GenBank/DDBJ whole genome shotgun (WGS) entry which is preliminary data.</text>
</comment>
<feature type="domain" description="AB hydrolase-1" evidence="1">
    <location>
        <begin position="33"/>
        <end position="273"/>
    </location>
</feature>
<dbReference type="RefSeq" id="WP_350491560.1">
    <property type="nucleotide sequence ID" value="NZ_JBHMAS010000039.1"/>
</dbReference>
<dbReference type="PRINTS" id="PR00412">
    <property type="entry name" value="EPOXHYDRLASE"/>
</dbReference>
<organism evidence="2 3">
    <name type="scientific">Rhodococcus baikonurensis</name>
    <dbReference type="NCBI Taxonomy" id="172041"/>
    <lineage>
        <taxon>Bacteria</taxon>
        <taxon>Bacillati</taxon>
        <taxon>Actinomycetota</taxon>
        <taxon>Actinomycetes</taxon>
        <taxon>Mycobacteriales</taxon>
        <taxon>Nocardiaceae</taxon>
        <taxon>Rhodococcus</taxon>
        <taxon>Rhodococcus erythropolis group</taxon>
    </lineage>
</organism>
<proteinExistence type="predicted"/>
<dbReference type="InterPro" id="IPR000073">
    <property type="entry name" value="AB_hydrolase_1"/>
</dbReference>
<evidence type="ECO:0000313" key="3">
    <source>
        <dbReference type="Proteomes" id="UP001589587"/>
    </source>
</evidence>
<dbReference type="InterPro" id="IPR029058">
    <property type="entry name" value="AB_hydrolase_fold"/>
</dbReference>
<keyword evidence="3" id="KW-1185">Reference proteome</keyword>
<dbReference type="SUPFAM" id="SSF53474">
    <property type="entry name" value="alpha/beta-Hydrolases"/>
    <property type="match status" value="1"/>
</dbReference>
<protein>
    <submittedName>
        <fullName evidence="2">Alpha/beta fold hydrolase</fullName>
    </submittedName>
</protein>
<dbReference type="GO" id="GO:0016787">
    <property type="term" value="F:hydrolase activity"/>
    <property type="evidence" value="ECO:0007669"/>
    <property type="project" value="UniProtKB-KW"/>
</dbReference>